<organism evidence="2 3">
    <name type="scientific">Romanomermis culicivorax</name>
    <name type="common">Nematode worm</name>
    <dbReference type="NCBI Taxonomy" id="13658"/>
    <lineage>
        <taxon>Eukaryota</taxon>
        <taxon>Metazoa</taxon>
        <taxon>Ecdysozoa</taxon>
        <taxon>Nematoda</taxon>
        <taxon>Enoplea</taxon>
        <taxon>Dorylaimia</taxon>
        <taxon>Mermithida</taxon>
        <taxon>Mermithoidea</taxon>
        <taxon>Mermithidae</taxon>
        <taxon>Romanomermis</taxon>
    </lineage>
</organism>
<evidence type="ECO:0000313" key="2">
    <source>
        <dbReference type="Proteomes" id="UP000887565"/>
    </source>
</evidence>
<sequence>MAAASIISLAIDDESAPIFSVSLLVSSLLLPPLPLFIVWSAECRSRNVLYFFIPVDQNHATQFLLLSLKNCSSCFCDVTAAISIKRMTSKSSFCTDEKGAISPLAAAGSNAVAAAQPSAVLRSPAVGGTVAVVAATFVVQEKINVRPIVRRRAIFIRQIDLGRRHFCIDCDSLLLSPNDEENDDDDKGDDVLLCSSDDENWQPLLDDDELPW</sequence>
<reference evidence="3" key="1">
    <citation type="submission" date="2022-11" db="UniProtKB">
        <authorList>
            <consortium name="WormBaseParasite"/>
        </authorList>
    </citation>
    <scope>IDENTIFICATION</scope>
</reference>
<feature type="compositionally biased region" description="Acidic residues" evidence="1">
    <location>
        <begin position="178"/>
        <end position="188"/>
    </location>
</feature>
<dbReference type="AlphaFoldDB" id="A0A915KIF7"/>
<feature type="compositionally biased region" description="Acidic residues" evidence="1">
    <location>
        <begin position="196"/>
        <end position="212"/>
    </location>
</feature>
<feature type="region of interest" description="Disordered" evidence="1">
    <location>
        <begin position="178"/>
        <end position="212"/>
    </location>
</feature>
<dbReference type="Proteomes" id="UP000887565">
    <property type="component" value="Unplaced"/>
</dbReference>
<accession>A0A915KIF7</accession>
<proteinExistence type="predicted"/>
<protein>
    <submittedName>
        <fullName evidence="3">Uncharacterized protein</fullName>
    </submittedName>
</protein>
<dbReference type="WBParaSite" id="nRc.2.0.1.t38185-RA">
    <property type="protein sequence ID" value="nRc.2.0.1.t38185-RA"/>
    <property type="gene ID" value="nRc.2.0.1.g38185"/>
</dbReference>
<evidence type="ECO:0000256" key="1">
    <source>
        <dbReference type="SAM" id="MobiDB-lite"/>
    </source>
</evidence>
<evidence type="ECO:0000313" key="3">
    <source>
        <dbReference type="WBParaSite" id="nRc.2.0.1.t38185-RA"/>
    </source>
</evidence>
<keyword evidence="2" id="KW-1185">Reference proteome</keyword>
<name>A0A915KIF7_ROMCU</name>